<evidence type="ECO:0000313" key="1">
    <source>
        <dbReference type="EMBL" id="KAK4461261.1"/>
    </source>
</evidence>
<reference evidence="1" key="1">
    <citation type="journal article" date="2023" name="Mol. Phylogenet. Evol.">
        <title>Genome-scale phylogeny and comparative genomics of the fungal order Sordariales.</title>
        <authorList>
            <person name="Hensen N."/>
            <person name="Bonometti L."/>
            <person name="Westerberg I."/>
            <person name="Brannstrom I.O."/>
            <person name="Guillou S."/>
            <person name="Cros-Aarteil S."/>
            <person name="Calhoun S."/>
            <person name="Haridas S."/>
            <person name="Kuo A."/>
            <person name="Mondo S."/>
            <person name="Pangilinan J."/>
            <person name="Riley R."/>
            <person name="LaButti K."/>
            <person name="Andreopoulos B."/>
            <person name="Lipzen A."/>
            <person name="Chen C."/>
            <person name="Yan M."/>
            <person name="Daum C."/>
            <person name="Ng V."/>
            <person name="Clum A."/>
            <person name="Steindorff A."/>
            <person name="Ohm R.A."/>
            <person name="Martin F."/>
            <person name="Silar P."/>
            <person name="Natvig D.O."/>
            <person name="Lalanne C."/>
            <person name="Gautier V."/>
            <person name="Ament-Velasquez S.L."/>
            <person name="Kruys A."/>
            <person name="Hutchinson M.I."/>
            <person name="Powell A.J."/>
            <person name="Barry K."/>
            <person name="Miller A.N."/>
            <person name="Grigoriev I.V."/>
            <person name="Debuchy R."/>
            <person name="Gladieux P."/>
            <person name="Hiltunen Thoren M."/>
            <person name="Johannesson H."/>
        </authorList>
    </citation>
    <scope>NUCLEOTIDE SEQUENCE</scope>
    <source>
        <strain evidence="1">PSN324</strain>
    </source>
</reference>
<accession>A0AAV9HKE0</accession>
<name>A0AAV9HKE0_9PEZI</name>
<organism evidence="1 2">
    <name type="scientific">Cladorrhinum samala</name>
    <dbReference type="NCBI Taxonomy" id="585594"/>
    <lineage>
        <taxon>Eukaryota</taxon>
        <taxon>Fungi</taxon>
        <taxon>Dikarya</taxon>
        <taxon>Ascomycota</taxon>
        <taxon>Pezizomycotina</taxon>
        <taxon>Sordariomycetes</taxon>
        <taxon>Sordariomycetidae</taxon>
        <taxon>Sordariales</taxon>
        <taxon>Podosporaceae</taxon>
        <taxon>Cladorrhinum</taxon>
    </lineage>
</organism>
<dbReference type="AlphaFoldDB" id="A0AAV9HKE0"/>
<protein>
    <submittedName>
        <fullName evidence="1">Uncharacterized protein</fullName>
    </submittedName>
</protein>
<gene>
    <name evidence="1" type="ORF">QBC42DRAFT_297852</name>
</gene>
<keyword evidence="2" id="KW-1185">Reference proteome</keyword>
<dbReference type="EMBL" id="MU864994">
    <property type="protein sequence ID" value="KAK4461261.1"/>
    <property type="molecule type" value="Genomic_DNA"/>
</dbReference>
<comment type="caution">
    <text evidence="1">The sequence shown here is derived from an EMBL/GenBank/DDBJ whole genome shotgun (WGS) entry which is preliminary data.</text>
</comment>
<evidence type="ECO:0000313" key="2">
    <source>
        <dbReference type="Proteomes" id="UP001321749"/>
    </source>
</evidence>
<dbReference type="Proteomes" id="UP001321749">
    <property type="component" value="Unassembled WGS sequence"/>
</dbReference>
<sequence>MEVYYETRRHPAGILRGEPNPYVEPTIDLQIPERAQLAEILCKQPGDLTPVQLPGLRIRAAELMVALYDKRETKKRDAVGRRPPAKIVVKEESLRPDPFPY</sequence>
<reference evidence="1" key="2">
    <citation type="submission" date="2023-06" db="EMBL/GenBank/DDBJ databases">
        <authorList>
            <consortium name="Lawrence Berkeley National Laboratory"/>
            <person name="Mondo S.J."/>
            <person name="Hensen N."/>
            <person name="Bonometti L."/>
            <person name="Westerberg I."/>
            <person name="Brannstrom I.O."/>
            <person name="Guillou S."/>
            <person name="Cros-Aarteil S."/>
            <person name="Calhoun S."/>
            <person name="Haridas S."/>
            <person name="Kuo A."/>
            <person name="Pangilinan J."/>
            <person name="Riley R."/>
            <person name="Labutti K."/>
            <person name="Andreopoulos B."/>
            <person name="Lipzen A."/>
            <person name="Chen C."/>
            <person name="Yanf M."/>
            <person name="Daum C."/>
            <person name="Ng V."/>
            <person name="Clum A."/>
            <person name="Steindorff A."/>
            <person name="Ohm R."/>
            <person name="Martin F."/>
            <person name="Silar P."/>
            <person name="Natvig D."/>
            <person name="Lalanne C."/>
            <person name="Gautier V."/>
            <person name="Ament-Velasquez S.L."/>
            <person name="Kruys A."/>
            <person name="Hutchinson M.I."/>
            <person name="Powell A.J."/>
            <person name="Barry K."/>
            <person name="Miller A.N."/>
            <person name="Grigoriev I.V."/>
            <person name="Debuchy R."/>
            <person name="Gladieux P."/>
            <person name="Thoren M.H."/>
            <person name="Johannesson H."/>
        </authorList>
    </citation>
    <scope>NUCLEOTIDE SEQUENCE</scope>
    <source>
        <strain evidence="1">PSN324</strain>
    </source>
</reference>
<proteinExistence type="predicted"/>